<sequence length="993" mass="108627">MRTSNAPNSNAFVSSSSTQPATDGTVPPAPEVHVNGKPTTADTPLRPMIANPPPEVDASTWGANFWVTLADPATGISFYACPATGEVSWDPPVGNFLLPPSPDGEWWEMIDEASGLPYYYHTKSGETVWERPTAFVIPLTVLQNTSLARRLSLTKRTSVTSKGPGNDSPHRLGYRRSRSYHEEYDSKRTSTSSSLSPQQSPRRRAQSTSKPNAASSQPGPSSSKSKTLKRSSSSEKYNIHNQQGSPLAYERGHPLAPIPGSPYATDASPPPSPVIEKRSKSRASQSSSKHDKQRTPPNSSPSSKNKGSPPKPAPLDGLERSRSAKSTKSNVEFVPYRAPQPQSLNAALEKIAQSGSPASSMSSHEKTEGKGKEKEKEKEKRPSGTLDDWGARLSLSLGRASGQHARQRLSVDPGGGGGGSDSRMRSITAPSSPTRENKENKAQQSPLSQTQRGLKHQPSGSPSIASSNVSTPRVVGKEISAPVFDVEATNNMNPVKLRNAGKPILVPTPGGNDRPSDLTRKSESAPFGAEAYFPRKRMSTLNTGAYPALPDDLASDIQQFSESQYVRQYFSTHRTGFIFRRTVPVDQMMSWQKPPLAAPLLQLGKPLHKEAIKTFKSIQKIMGDKDRDRPVNHTSSTASLVASSAIFEEERGLLTEGLAHGELRDEVYCQVMKQLTGNPSAESVFKGWQLLCVLLVTFPPSKNFEPSLRSFINQAKNQSEGRVDIMAKYCLRRLAYIARKGPRGKPPTTSEIEAASDAAFHPSIFGESLDAIFRLQERNYPDQRVPIILPFLSDGILALGGTKAEGIFRVPGDGDLVSELKLRIDKGYYTLDGFDDPHVLASLLKLWLRELADPLVPDEMYNDCISRSNDPEACVSIVRRLPTVNRRVVLFVVSFLQIFLEDKVQVATKMTAPNLALVMAPNLLRCHSESMAVVFTNAQYEQAFVHNLLMHLRCDVVDPDYVPTHGRGSIPSPAPPMPLRKSRSGKDRHRENS</sequence>
<accession>A0ACB8TN71</accession>
<comment type="caution">
    <text evidence="1">The sequence shown here is derived from an EMBL/GenBank/DDBJ whole genome shotgun (WGS) entry which is preliminary data.</text>
</comment>
<proteinExistence type="predicted"/>
<evidence type="ECO:0000313" key="1">
    <source>
        <dbReference type="EMBL" id="KAI0083454.1"/>
    </source>
</evidence>
<dbReference type="EMBL" id="MU274965">
    <property type="protein sequence ID" value="KAI0083454.1"/>
    <property type="molecule type" value="Genomic_DNA"/>
</dbReference>
<dbReference type="Proteomes" id="UP001055072">
    <property type="component" value="Unassembled WGS sequence"/>
</dbReference>
<reference evidence="1" key="1">
    <citation type="journal article" date="2021" name="Environ. Microbiol.">
        <title>Gene family expansions and transcriptome signatures uncover fungal adaptations to wood decay.</title>
        <authorList>
            <person name="Hage H."/>
            <person name="Miyauchi S."/>
            <person name="Viragh M."/>
            <person name="Drula E."/>
            <person name="Min B."/>
            <person name="Chaduli D."/>
            <person name="Navarro D."/>
            <person name="Favel A."/>
            <person name="Norest M."/>
            <person name="Lesage-Meessen L."/>
            <person name="Balint B."/>
            <person name="Merenyi Z."/>
            <person name="de Eugenio L."/>
            <person name="Morin E."/>
            <person name="Martinez A.T."/>
            <person name="Baldrian P."/>
            <person name="Stursova M."/>
            <person name="Martinez M.J."/>
            <person name="Novotny C."/>
            <person name="Magnuson J.K."/>
            <person name="Spatafora J.W."/>
            <person name="Maurice S."/>
            <person name="Pangilinan J."/>
            <person name="Andreopoulos W."/>
            <person name="LaButti K."/>
            <person name="Hundley H."/>
            <person name="Na H."/>
            <person name="Kuo A."/>
            <person name="Barry K."/>
            <person name="Lipzen A."/>
            <person name="Henrissat B."/>
            <person name="Riley R."/>
            <person name="Ahrendt S."/>
            <person name="Nagy L.G."/>
            <person name="Grigoriev I.V."/>
            <person name="Martin F."/>
            <person name="Rosso M.N."/>
        </authorList>
    </citation>
    <scope>NUCLEOTIDE SEQUENCE</scope>
    <source>
        <strain evidence="1">CBS 384.51</strain>
    </source>
</reference>
<evidence type="ECO:0000313" key="2">
    <source>
        <dbReference type="Proteomes" id="UP001055072"/>
    </source>
</evidence>
<name>A0ACB8TN71_9APHY</name>
<keyword evidence="2" id="KW-1185">Reference proteome</keyword>
<gene>
    <name evidence="1" type="ORF">BDY19DRAFT_998560</name>
</gene>
<organism evidence="1 2">
    <name type="scientific">Irpex rosettiformis</name>
    <dbReference type="NCBI Taxonomy" id="378272"/>
    <lineage>
        <taxon>Eukaryota</taxon>
        <taxon>Fungi</taxon>
        <taxon>Dikarya</taxon>
        <taxon>Basidiomycota</taxon>
        <taxon>Agaricomycotina</taxon>
        <taxon>Agaricomycetes</taxon>
        <taxon>Polyporales</taxon>
        <taxon>Irpicaceae</taxon>
        <taxon>Irpex</taxon>
    </lineage>
</organism>
<protein>
    <submittedName>
        <fullName evidence="1">Uncharacterized protein</fullName>
    </submittedName>
</protein>